<keyword evidence="3" id="KW-1185">Reference proteome</keyword>
<gene>
    <name evidence="2" type="ORF">BJ212DRAFT_1297456</name>
</gene>
<evidence type="ECO:0000256" key="1">
    <source>
        <dbReference type="SAM" id="MobiDB-lite"/>
    </source>
</evidence>
<evidence type="ECO:0000313" key="2">
    <source>
        <dbReference type="EMBL" id="KAG1820992.1"/>
    </source>
</evidence>
<evidence type="ECO:0000313" key="3">
    <source>
        <dbReference type="Proteomes" id="UP000807769"/>
    </source>
</evidence>
<proteinExistence type="predicted"/>
<sequence length="668" mass="74491">MAHVIHIALNWVNLNIVLQRPGITTLITRSFLRSHQGDPAITHNIMRFDFTTYNVHRGQDVINLRTPHLWLIHSPLNGVFMDMLMYSGAVTLYLALPVARDMSMDWVHQQVQETRMIGANTLSIDLLTATCLCTSTSGSAEIQQDNITVQSMSTSHVAEDDEDARNSGEDDEGRIDEEDDDDDNPIVNPEQWHGSSQESLLEQYKKMYASEPTAFLSNAHDHYMDPPAMLDSFLFDNPSLMPNSGNFIDLNNIDFISYLSVGHGPMLYPLYLTVHISLYAYVLTSIIHHSVFKTEQMAGVPIYVNSFYAVNAQLDLPVKSTRAGPDNRFYVVYDGVSSNVSSTVIHLALHPTGYYPWSNVDLTAFQAISDAHNSGSILIIPTLMMPGNVNAPDSANGDEYEHSIPGDPVSALASPTVTSNLLTIYSWILCSGQLVHSTPASAHQSQAGGGSTQTSLQQKAKKAAKAEGGLKNVIGRLPKWRKAFAYLWIELRVSVCTGEIRNPHLFNFESWAAAIQLVWPHALSQANIDSSDLEIVKLIKTGTYMTLEIQRLLQLFIRPKSNILPISLNGFAWFLTHQIAKEIMWHSQQHSGVKSIHPFRLCLYWGPVALLDKYSTLTKIPVDLLIQYPTLAEVYDQLYKMAVVLVNEHDDEDHPGLMSSLTKLCNIS</sequence>
<feature type="compositionally biased region" description="Polar residues" evidence="1">
    <location>
        <begin position="144"/>
        <end position="156"/>
    </location>
</feature>
<comment type="caution">
    <text evidence="2">The sequence shown here is derived from an EMBL/GenBank/DDBJ whole genome shotgun (WGS) entry which is preliminary data.</text>
</comment>
<dbReference type="OrthoDB" id="2680531at2759"/>
<reference evidence="2" key="1">
    <citation type="journal article" date="2020" name="New Phytol.">
        <title>Comparative genomics reveals dynamic genome evolution in host specialist ectomycorrhizal fungi.</title>
        <authorList>
            <person name="Lofgren L.A."/>
            <person name="Nguyen N.H."/>
            <person name="Vilgalys R."/>
            <person name="Ruytinx J."/>
            <person name="Liao H.L."/>
            <person name="Branco S."/>
            <person name="Kuo A."/>
            <person name="LaButti K."/>
            <person name="Lipzen A."/>
            <person name="Andreopoulos W."/>
            <person name="Pangilinan J."/>
            <person name="Riley R."/>
            <person name="Hundley H."/>
            <person name="Na H."/>
            <person name="Barry K."/>
            <person name="Grigoriev I.V."/>
            <person name="Stajich J.E."/>
            <person name="Kennedy P.G."/>
        </authorList>
    </citation>
    <scope>NUCLEOTIDE SEQUENCE</scope>
    <source>
        <strain evidence="2">MN1</strain>
    </source>
</reference>
<organism evidence="2 3">
    <name type="scientific">Suillus subaureus</name>
    <dbReference type="NCBI Taxonomy" id="48587"/>
    <lineage>
        <taxon>Eukaryota</taxon>
        <taxon>Fungi</taxon>
        <taxon>Dikarya</taxon>
        <taxon>Basidiomycota</taxon>
        <taxon>Agaricomycotina</taxon>
        <taxon>Agaricomycetes</taxon>
        <taxon>Agaricomycetidae</taxon>
        <taxon>Boletales</taxon>
        <taxon>Suillineae</taxon>
        <taxon>Suillaceae</taxon>
        <taxon>Suillus</taxon>
    </lineage>
</organism>
<protein>
    <submittedName>
        <fullName evidence="2">Uncharacterized protein</fullName>
    </submittedName>
</protein>
<dbReference type="AlphaFoldDB" id="A0A9P7JGI8"/>
<dbReference type="GeneID" id="64626621"/>
<feature type="compositionally biased region" description="Acidic residues" evidence="1">
    <location>
        <begin position="159"/>
        <end position="184"/>
    </location>
</feature>
<dbReference type="RefSeq" id="XP_041196059.1">
    <property type="nucleotide sequence ID" value="XM_041332604.1"/>
</dbReference>
<dbReference type="EMBL" id="JABBWG010000007">
    <property type="protein sequence ID" value="KAG1820992.1"/>
    <property type="molecule type" value="Genomic_DNA"/>
</dbReference>
<feature type="region of interest" description="Disordered" evidence="1">
    <location>
        <begin position="144"/>
        <end position="196"/>
    </location>
</feature>
<name>A0A9P7JGI8_9AGAM</name>
<dbReference type="Proteomes" id="UP000807769">
    <property type="component" value="Unassembled WGS sequence"/>
</dbReference>
<accession>A0A9P7JGI8</accession>